<dbReference type="GO" id="GO:0008270">
    <property type="term" value="F:zinc ion binding"/>
    <property type="evidence" value="ECO:0007669"/>
    <property type="project" value="UniProtKB-KW"/>
</dbReference>
<name>A0A8C4R5Q5_EPTBU</name>
<dbReference type="SUPFAM" id="SSF144232">
    <property type="entry name" value="HIT/MYND zinc finger-like"/>
    <property type="match status" value="1"/>
</dbReference>
<dbReference type="AlphaFoldDB" id="A0A8C4R5Q5"/>
<feature type="domain" description="MYND-type" evidence="5">
    <location>
        <begin position="83"/>
        <end position="127"/>
    </location>
</feature>
<evidence type="ECO:0000313" key="6">
    <source>
        <dbReference type="Ensembl" id="ENSEBUP00000025587.1"/>
    </source>
</evidence>
<reference evidence="6" key="2">
    <citation type="submission" date="2025-09" db="UniProtKB">
        <authorList>
            <consortium name="Ensembl"/>
        </authorList>
    </citation>
    <scope>IDENTIFICATION</scope>
</reference>
<dbReference type="PROSITE" id="PS01360">
    <property type="entry name" value="ZF_MYND_1"/>
    <property type="match status" value="1"/>
</dbReference>
<evidence type="ECO:0000256" key="2">
    <source>
        <dbReference type="ARBA" id="ARBA00022771"/>
    </source>
</evidence>
<dbReference type="Ensembl" id="ENSEBUT00000026163.1">
    <property type="protein sequence ID" value="ENSEBUP00000025587.1"/>
    <property type="gene ID" value="ENSEBUG00000015769.1"/>
</dbReference>
<dbReference type="Pfam" id="PF20179">
    <property type="entry name" value="MSS51_C"/>
    <property type="match status" value="1"/>
</dbReference>
<evidence type="ECO:0000259" key="5">
    <source>
        <dbReference type="PROSITE" id="PS50865"/>
    </source>
</evidence>
<keyword evidence="7" id="KW-1185">Reference proteome</keyword>
<evidence type="ECO:0000256" key="4">
    <source>
        <dbReference type="PROSITE-ProRule" id="PRU00134"/>
    </source>
</evidence>
<dbReference type="PROSITE" id="PS50865">
    <property type="entry name" value="ZF_MYND_2"/>
    <property type="match status" value="1"/>
</dbReference>
<proteinExistence type="predicted"/>
<dbReference type="InterPro" id="IPR052839">
    <property type="entry name" value="Mito_gene_expr_regulator"/>
</dbReference>
<dbReference type="InterPro" id="IPR046824">
    <property type="entry name" value="Mss51-like_C"/>
</dbReference>
<dbReference type="Gene3D" id="6.10.140.2220">
    <property type="match status" value="1"/>
</dbReference>
<protein>
    <submittedName>
        <fullName evidence="6">MSS51 mitochondrial translational activator</fullName>
    </submittedName>
</protein>
<sequence length="432" mass="48555">MAGAPEGMTSSEKIPPAGSGPHMDTLAFSAIEANVPGLSEVILRKLNLKNYEMLFKARRGANEFGIRTYHDMFRRMEDTYTFCAKCKVLPEALPPGKTLLRCKRCQNVYYCSRECQRSNWSTHKKFCKKLKLAAIDRLMEWLVYTGDIPFALTPWSKPETAVAGWDEWFDMQPNLEEKLQTVLETRRMVLLWTNAGKPRPSNEELLASVRRMVTDALSRPLTLGLALRLFGLAPATGRPIHIHVAGASHAETLDARPSDYDELLRMFPENDVADSATERSPLLSAPPFGNVYMTGFKGLYHDFWETLVETGKAARPAMVVAFHPGFHASPELTEGWLPTLLLLRDYNIPTLCTLYSEQEFRRSLQILTELEVKLTHQGPNPFQSLRFEQAQANPNHALVSSNAYLLAFVGALPEIDQLLTIKSESPQSILGT</sequence>
<evidence type="ECO:0000256" key="3">
    <source>
        <dbReference type="ARBA" id="ARBA00022833"/>
    </source>
</evidence>
<dbReference type="Pfam" id="PF01753">
    <property type="entry name" value="zf-MYND"/>
    <property type="match status" value="1"/>
</dbReference>
<keyword evidence="3" id="KW-0862">Zinc</keyword>
<dbReference type="Proteomes" id="UP000694388">
    <property type="component" value="Unplaced"/>
</dbReference>
<accession>A0A8C4R5Q5</accession>
<evidence type="ECO:0000313" key="7">
    <source>
        <dbReference type="Proteomes" id="UP000694388"/>
    </source>
</evidence>
<reference evidence="6" key="1">
    <citation type="submission" date="2025-08" db="UniProtKB">
        <authorList>
            <consortium name="Ensembl"/>
        </authorList>
    </citation>
    <scope>IDENTIFICATION</scope>
</reference>
<dbReference type="PANTHER" id="PTHR46920">
    <property type="match status" value="1"/>
</dbReference>
<keyword evidence="2 4" id="KW-0863">Zinc-finger</keyword>
<keyword evidence="1" id="KW-0479">Metal-binding</keyword>
<dbReference type="GeneTree" id="ENSGT00940000153820"/>
<dbReference type="OMA" id="DELGHMF"/>
<dbReference type="PANTHER" id="PTHR46920:SF1">
    <property type="entry name" value="PROTEIN MSS51 HOMOLOG, MITOCHONDRIAL-RELATED"/>
    <property type="match status" value="1"/>
</dbReference>
<organism evidence="6 7">
    <name type="scientific">Eptatretus burgeri</name>
    <name type="common">Inshore hagfish</name>
    <dbReference type="NCBI Taxonomy" id="7764"/>
    <lineage>
        <taxon>Eukaryota</taxon>
        <taxon>Metazoa</taxon>
        <taxon>Chordata</taxon>
        <taxon>Craniata</taxon>
        <taxon>Vertebrata</taxon>
        <taxon>Cyclostomata</taxon>
        <taxon>Myxini</taxon>
        <taxon>Myxiniformes</taxon>
        <taxon>Myxinidae</taxon>
        <taxon>Eptatretinae</taxon>
        <taxon>Eptatretus</taxon>
    </lineage>
</organism>
<evidence type="ECO:0000256" key="1">
    <source>
        <dbReference type="ARBA" id="ARBA00022723"/>
    </source>
</evidence>
<dbReference type="InterPro" id="IPR002893">
    <property type="entry name" value="Znf_MYND"/>
</dbReference>